<name>A0A8S9IN44_BRACR</name>
<accession>A0A8S9IN44</accession>
<comment type="caution">
    <text evidence="1">The sequence shown here is derived from an EMBL/GenBank/DDBJ whole genome shotgun (WGS) entry which is preliminary data.</text>
</comment>
<dbReference type="EMBL" id="QGKY02001015">
    <property type="protein sequence ID" value="KAF2571271.1"/>
    <property type="molecule type" value="Genomic_DNA"/>
</dbReference>
<organism evidence="1">
    <name type="scientific">Brassica cretica</name>
    <name type="common">Mustard</name>
    <dbReference type="NCBI Taxonomy" id="69181"/>
    <lineage>
        <taxon>Eukaryota</taxon>
        <taxon>Viridiplantae</taxon>
        <taxon>Streptophyta</taxon>
        <taxon>Embryophyta</taxon>
        <taxon>Tracheophyta</taxon>
        <taxon>Spermatophyta</taxon>
        <taxon>Magnoliopsida</taxon>
        <taxon>eudicotyledons</taxon>
        <taxon>Gunneridae</taxon>
        <taxon>Pentapetalae</taxon>
        <taxon>rosids</taxon>
        <taxon>malvids</taxon>
        <taxon>Brassicales</taxon>
        <taxon>Brassicaceae</taxon>
        <taxon>Brassiceae</taxon>
        <taxon>Brassica</taxon>
    </lineage>
</organism>
<evidence type="ECO:0000313" key="1">
    <source>
        <dbReference type="EMBL" id="KAF2571271.1"/>
    </source>
</evidence>
<sequence>MSAGKAMDSGTMSLSGVVAWGLFISFGRAIGIQEEVFYAYDLRNFTGEELRSKPCPENLAVHSGTRSRNYP</sequence>
<dbReference type="AlphaFoldDB" id="A0A8S9IN44"/>
<reference evidence="1" key="1">
    <citation type="submission" date="2019-12" db="EMBL/GenBank/DDBJ databases">
        <title>Genome sequencing and annotation of Brassica cretica.</title>
        <authorList>
            <person name="Studholme D.J."/>
            <person name="Sarris P.F."/>
        </authorList>
    </citation>
    <scope>NUCLEOTIDE SEQUENCE</scope>
    <source>
        <strain evidence="1">PFS-102/07</strain>
        <tissue evidence="1">Leaf</tissue>
    </source>
</reference>
<proteinExistence type="predicted"/>
<protein>
    <submittedName>
        <fullName evidence="1">Uncharacterized protein</fullName>
    </submittedName>
</protein>
<gene>
    <name evidence="1" type="ORF">F2Q70_00004796</name>
</gene>